<proteinExistence type="predicted"/>
<dbReference type="Proteomes" id="UP000826656">
    <property type="component" value="Unassembled WGS sequence"/>
</dbReference>
<reference evidence="2 3" key="1">
    <citation type="journal article" date="2021" name="bioRxiv">
        <title>Chromosome-scale and haplotype-resolved genome assembly of a tetraploid potato cultivar.</title>
        <authorList>
            <person name="Sun H."/>
            <person name="Jiao W.-B."/>
            <person name="Krause K."/>
            <person name="Campoy J.A."/>
            <person name="Goel M."/>
            <person name="Folz-Donahue K."/>
            <person name="Kukat C."/>
            <person name="Huettel B."/>
            <person name="Schneeberger K."/>
        </authorList>
    </citation>
    <scope>NUCLEOTIDE SEQUENCE [LARGE SCALE GENOMIC DNA]</scope>
    <source>
        <strain evidence="2">SolTubOtavaFocal</strain>
        <tissue evidence="2">Leaves</tissue>
    </source>
</reference>
<dbReference type="InterPro" id="IPR005162">
    <property type="entry name" value="Retrotrans_gag_dom"/>
</dbReference>
<accession>A0ABQ7UUY3</accession>
<dbReference type="EMBL" id="JAIVGD010000018">
    <property type="protein sequence ID" value="KAH0754570.1"/>
    <property type="molecule type" value="Genomic_DNA"/>
</dbReference>
<comment type="caution">
    <text evidence="2">The sequence shown here is derived from an EMBL/GenBank/DDBJ whole genome shotgun (WGS) entry which is preliminary data.</text>
</comment>
<gene>
    <name evidence="2" type="ORF">KY290_024840</name>
</gene>
<protein>
    <recommendedName>
        <fullName evidence="1">Retrotransposon gag domain-containing protein</fullName>
    </recommendedName>
</protein>
<evidence type="ECO:0000313" key="3">
    <source>
        <dbReference type="Proteomes" id="UP000826656"/>
    </source>
</evidence>
<dbReference type="PANTHER" id="PTHR33223:SF11">
    <property type="entry name" value="ELEMENT PROTEIN, PUTATIVE-RELATED"/>
    <property type="match status" value="1"/>
</dbReference>
<feature type="domain" description="Retrotransposon gag" evidence="1">
    <location>
        <begin position="17"/>
        <end position="110"/>
    </location>
</feature>
<dbReference type="Pfam" id="PF03732">
    <property type="entry name" value="Retrotrans_gag"/>
    <property type="match status" value="1"/>
</dbReference>
<name>A0ABQ7UUY3_SOLTU</name>
<dbReference type="PANTHER" id="PTHR33223">
    <property type="entry name" value="CCHC-TYPE DOMAIN-CONTAINING PROTEIN"/>
    <property type="match status" value="1"/>
</dbReference>
<keyword evidence="3" id="KW-1185">Reference proteome</keyword>
<sequence length="121" mass="14408">MEIIGNSWDSQTAMRQRLFPLCLTREAINRLNQLLDDSVRTWTELKEAFLERFYPESKELQMKDEIGSQKQIPGEAMHDTWWRFIQELKKYSNHGLSDRYLKQAFYTSLNYVTKPVVDVVC</sequence>
<evidence type="ECO:0000259" key="1">
    <source>
        <dbReference type="Pfam" id="PF03732"/>
    </source>
</evidence>
<evidence type="ECO:0000313" key="2">
    <source>
        <dbReference type="EMBL" id="KAH0754570.1"/>
    </source>
</evidence>
<organism evidence="2 3">
    <name type="scientific">Solanum tuberosum</name>
    <name type="common">Potato</name>
    <dbReference type="NCBI Taxonomy" id="4113"/>
    <lineage>
        <taxon>Eukaryota</taxon>
        <taxon>Viridiplantae</taxon>
        <taxon>Streptophyta</taxon>
        <taxon>Embryophyta</taxon>
        <taxon>Tracheophyta</taxon>
        <taxon>Spermatophyta</taxon>
        <taxon>Magnoliopsida</taxon>
        <taxon>eudicotyledons</taxon>
        <taxon>Gunneridae</taxon>
        <taxon>Pentapetalae</taxon>
        <taxon>asterids</taxon>
        <taxon>lamiids</taxon>
        <taxon>Solanales</taxon>
        <taxon>Solanaceae</taxon>
        <taxon>Solanoideae</taxon>
        <taxon>Solaneae</taxon>
        <taxon>Solanum</taxon>
    </lineage>
</organism>